<feature type="non-terminal residue" evidence="1">
    <location>
        <position position="99"/>
    </location>
</feature>
<protein>
    <recommendedName>
        <fullName evidence="3">HAT C-terminal dimerisation domain-containing protein</fullName>
    </recommendedName>
</protein>
<evidence type="ECO:0000313" key="1">
    <source>
        <dbReference type="EMBL" id="KIM58677.1"/>
    </source>
</evidence>
<reference evidence="1 2" key="1">
    <citation type="submission" date="2014-04" db="EMBL/GenBank/DDBJ databases">
        <authorList>
            <consortium name="DOE Joint Genome Institute"/>
            <person name="Kuo A."/>
            <person name="Kohler A."/>
            <person name="Nagy L.G."/>
            <person name="Floudas D."/>
            <person name="Copeland A."/>
            <person name="Barry K.W."/>
            <person name="Cichocki N."/>
            <person name="Veneault-Fourrey C."/>
            <person name="LaButti K."/>
            <person name="Lindquist E.A."/>
            <person name="Lipzen A."/>
            <person name="Lundell T."/>
            <person name="Morin E."/>
            <person name="Murat C."/>
            <person name="Sun H."/>
            <person name="Tunlid A."/>
            <person name="Henrissat B."/>
            <person name="Grigoriev I.V."/>
            <person name="Hibbett D.S."/>
            <person name="Martin F."/>
            <person name="Nordberg H.P."/>
            <person name="Cantor M.N."/>
            <person name="Hua S.X."/>
        </authorList>
    </citation>
    <scope>NUCLEOTIDE SEQUENCE [LARGE SCALE GENOMIC DNA]</scope>
    <source>
        <strain evidence="1 2">Foug A</strain>
    </source>
</reference>
<dbReference type="Proteomes" id="UP000053989">
    <property type="component" value="Unassembled WGS sequence"/>
</dbReference>
<dbReference type="SUPFAM" id="SSF53098">
    <property type="entry name" value="Ribonuclease H-like"/>
    <property type="match status" value="1"/>
</dbReference>
<organism evidence="1 2">
    <name type="scientific">Scleroderma citrinum Foug A</name>
    <dbReference type="NCBI Taxonomy" id="1036808"/>
    <lineage>
        <taxon>Eukaryota</taxon>
        <taxon>Fungi</taxon>
        <taxon>Dikarya</taxon>
        <taxon>Basidiomycota</taxon>
        <taxon>Agaricomycotina</taxon>
        <taxon>Agaricomycetes</taxon>
        <taxon>Agaricomycetidae</taxon>
        <taxon>Boletales</taxon>
        <taxon>Sclerodermatineae</taxon>
        <taxon>Sclerodermataceae</taxon>
        <taxon>Scleroderma</taxon>
    </lineage>
</organism>
<sequence>NVRTRWDSTYFMINRLRTLRQAIELFMAAPRNTDVAHHKMALLDWEVLQDLEFILEAPSIAQQTMSGEHCPLLGGTLPAYETFMAQWQAMATSPNHPQL</sequence>
<reference evidence="2" key="2">
    <citation type="submission" date="2015-01" db="EMBL/GenBank/DDBJ databases">
        <title>Evolutionary Origins and Diversification of the Mycorrhizal Mutualists.</title>
        <authorList>
            <consortium name="DOE Joint Genome Institute"/>
            <consortium name="Mycorrhizal Genomics Consortium"/>
            <person name="Kohler A."/>
            <person name="Kuo A."/>
            <person name="Nagy L.G."/>
            <person name="Floudas D."/>
            <person name="Copeland A."/>
            <person name="Barry K.W."/>
            <person name="Cichocki N."/>
            <person name="Veneault-Fourrey C."/>
            <person name="LaButti K."/>
            <person name="Lindquist E.A."/>
            <person name="Lipzen A."/>
            <person name="Lundell T."/>
            <person name="Morin E."/>
            <person name="Murat C."/>
            <person name="Riley R."/>
            <person name="Ohm R."/>
            <person name="Sun H."/>
            <person name="Tunlid A."/>
            <person name="Henrissat B."/>
            <person name="Grigoriev I.V."/>
            <person name="Hibbett D.S."/>
            <person name="Martin F."/>
        </authorList>
    </citation>
    <scope>NUCLEOTIDE SEQUENCE [LARGE SCALE GENOMIC DNA]</scope>
    <source>
        <strain evidence="2">Foug A</strain>
    </source>
</reference>
<dbReference type="AlphaFoldDB" id="A0A0C3A1Z2"/>
<proteinExistence type="predicted"/>
<feature type="non-terminal residue" evidence="1">
    <location>
        <position position="1"/>
    </location>
</feature>
<dbReference type="InParanoid" id="A0A0C3A1Z2"/>
<dbReference type="HOGENOM" id="CLU_143229_0_0_1"/>
<keyword evidence="2" id="KW-1185">Reference proteome</keyword>
<gene>
    <name evidence="1" type="ORF">SCLCIDRAFT_81236</name>
</gene>
<accession>A0A0C3A1Z2</accession>
<dbReference type="OrthoDB" id="2790258at2759"/>
<dbReference type="InterPro" id="IPR012337">
    <property type="entry name" value="RNaseH-like_sf"/>
</dbReference>
<dbReference type="EMBL" id="KN822082">
    <property type="protein sequence ID" value="KIM58677.1"/>
    <property type="molecule type" value="Genomic_DNA"/>
</dbReference>
<name>A0A0C3A1Z2_9AGAM</name>
<evidence type="ECO:0000313" key="2">
    <source>
        <dbReference type="Proteomes" id="UP000053989"/>
    </source>
</evidence>
<evidence type="ECO:0008006" key="3">
    <source>
        <dbReference type="Google" id="ProtNLM"/>
    </source>
</evidence>